<feature type="binding site" evidence="2">
    <location>
        <position position="170"/>
    </location>
    <ligand>
        <name>ATP</name>
        <dbReference type="ChEBI" id="CHEBI:30616"/>
    </ligand>
</feature>
<dbReference type="EMBL" id="LHUR01000013">
    <property type="protein sequence ID" value="KOA20540.1"/>
    <property type="molecule type" value="Genomic_DNA"/>
</dbReference>
<comment type="caution">
    <text evidence="3">The sequence shown here is derived from an EMBL/GenBank/DDBJ whole genome shotgun (WGS) entry which is preliminary data.</text>
</comment>
<keyword evidence="2" id="KW-0436">Ligase</keyword>
<reference evidence="4" key="1">
    <citation type="submission" date="2015-08" db="EMBL/GenBank/DDBJ databases">
        <title>Genome sequence of the strict anaerobe Clostridium homopropionicum LuHBu1 (DSM 5847T).</title>
        <authorList>
            <person name="Poehlein A."/>
            <person name="Beck M."/>
            <person name="Schiel-Bengelsdorf B."/>
            <person name="Bengelsdorf F.R."/>
            <person name="Daniel R."/>
            <person name="Duerre P."/>
        </authorList>
    </citation>
    <scope>NUCLEOTIDE SEQUENCE [LARGE SCALE GENOMIC DNA]</scope>
    <source>
        <strain evidence="4">DSM 5847</strain>
    </source>
</reference>
<dbReference type="InterPro" id="IPR008513">
    <property type="entry name" value="tRNA(Met)_cyd_acetate_ligase"/>
</dbReference>
<dbReference type="NCBIfam" id="NF010191">
    <property type="entry name" value="PRK13670.1"/>
    <property type="match status" value="1"/>
</dbReference>
<evidence type="ECO:0000256" key="1">
    <source>
        <dbReference type="ARBA" id="ARBA00022694"/>
    </source>
</evidence>
<keyword evidence="4" id="KW-1185">Reference proteome</keyword>
<dbReference type="STRING" id="36844.SAMN04488501_108133"/>
<feature type="binding site" evidence="2">
    <location>
        <begin position="195"/>
        <end position="196"/>
    </location>
    <ligand>
        <name>ATP</name>
        <dbReference type="ChEBI" id="CHEBI:30616"/>
    </ligand>
</feature>
<dbReference type="Proteomes" id="UP000037043">
    <property type="component" value="Unassembled WGS sequence"/>
</dbReference>
<comment type="catalytic activity">
    <reaction evidence="2">
        <text>cytidine(34) in elongator tRNA(Met) + acetate + ATP = N(4)-acetylcytidine(34) in elongator tRNA(Met) + AMP + diphosphate</text>
        <dbReference type="Rhea" id="RHEA:58144"/>
        <dbReference type="Rhea" id="RHEA-COMP:10693"/>
        <dbReference type="Rhea" id="RHEA-COMP:10694"/>
        <dbReference type="ChEBI" id="CHEBI:30089"/>
        <dbReference type="ChEBI" id="CHEBI:30616"/>
        <dbReference type="ChEBI" id="CHEBI:33019"/>
        <dbReference type="ChEBI" id="CHEBI:74900"/>
        <dbReference type="ChEBI" id="CHEBI:82748"/>
        <dbReference type="ChEBI" id="CHEBI:456215"/>
    </reaction>
</comment>
<dbReference type="PANTHER" id="PTHR37825">
    <property type="entry name" value="TRNA(MET) CYTIDINE ACETATE LIGASE"/>
    <property type="match status" value="1"/>
</dbReference>
<feature type="binding site" evidence="2">
    <location>
        <begin position="7"/>
        <end position="20"/>
    </location>
    <ligand>
        <name>ATP</name>
        <dbReference type="ChEBI" id="CHEBI:30616"/>
    </ligand>
</feature>
<dbReference type="PATRIC" id="fig|1121318.3.peg.1136"/>
<evidence type="ECO:0000313" key="3">
    <source>
        <dbReference type="EMBL" id="KOA20540.1"/>
    </source>
</evidence>
<keyword evidence="2" id="KW-0963">Cytoplasm</keyword>
<accession>A0A0L6ZC43</accession>
<keyword evidence="1 2" id="KW-0819">tRNA processing</keyword>
<dbReference type="GO" id="GO:0016879">
    <property type="term" value="F:ligase activity, forming carbon-nitrogen bonds"/>
    <property type="evidence" value="ECO:0007669"/>
    <property type="project" value="UniProtKB-UniRule"/>
</dbReference>
<feature type="binding site" evidence="2">
    <location>
        <position position="102"/>
    </location>
    <ligand>
        <name>ATP</name>
        <dbReference type="ChEBI" id="CHEBI:30616"/>
    </ligand>
</feature>
<sequence length="408" mass="45702">MNISSIITEYNPMHNGHLLHINKTKEVTKCDGLICVMSGNFVQRGAPSIIDKWSKTEIALKNGVDLVIELPSTYSLSSAEFFSYGAVSLLNSLGIVKSICFGSEHGDIKLLYKIAEILYKESNEFKSSLRNYLSQGISFPKARNKALNEIIISNSEFDNIELDNILNNSNNILGIEYCKSLLKLNSSIIPHTIQRIGSSYNESNLIGLLPSATSIRNSLKTDNSIESIINAVPSNTLNKLQENITNKSLVFENSIFPYIKYKALTNNNNLFNLPDASEGLDNKIYKALHNSNTYDELLDKVKSKRYSYTRISRLLCQYFIGLENMTRNELIALRNSNAHYARVLGFNSLGRTILKEIKKVSSIPIITKVPKQLCKPLELDILTTKAYSIINSSISPEADFTISPIRIL</sequence>
<dbReference type="RefSeq" id="WP_052220707.1">
    <property type="nucleotide sequence ID" value="NZ_LHUR01000013.1"/>
</dbReference>
<name>A0A0L6ZC43_9CLOT</name>
<dbReference type="SUPFAM" id="SSF52374">
    <property type="entry name" value="Nucleotidylyl transferase"/>
    <property type="match status" value="1"/>
</dbReference>
<protein>
    <recommendedName>
        <fullName evidence="2">tRNA(Met) cytidine acetate ligase</fullName>
        <ecNumber evidence="2">6.3.4.-</ecNumber>
    </recommendedName>
</protein>
<dbReference type="PANTHER" id="PTHR37825:SF1">
    <property type="entry name" value="TRNA(MET) CYTIDINE ACETATE LIGASE"/>
    <property type="match status" value="1"/>
</dbReference>
<dbReference type="GO" id="GO:0000049">
    <property type="term" value="F:tRNA binding"/>
    <property type="evidence" value="ECO:0007669"/>
    <property type="project" value="UniProtKB-KW"/>
</dbReference>
<dbReference type="HAMAP" id="MF_01539">
    <property type="entry name" value="TmcAL"/>
    <property type="match status" value="1"/>
</dbReference>
<comment type="function">
    <text evidence="2">Catalyzes the formation of N(4)-acetylcytidine (ac(4)C) at the wobble position of elongator tRNA(Met), using acetate and ATP as substrates. First activates an acetate ion to form acetyladenylate (Ac-AMP) and then transfers the acetyl group to tRNA to form ac(4)C34.</text>
</comment>
<proteinExistence type="inferred from homology"/>
<keyword evidence="2" id="KW-0820">tRNA-binding</keyword>
<dbReference type="GO" id="GO:0006400">
    <property type="term" value="P:tRNA modification"/>
    <property type="evidence" value="ECO:0007669"/>
    <property type="project" value="UniProtKB-UniRule"/>
</dbReference>
<keyword evidence="2" id="KW-0547">Nucleotide-binding</keyword>
<keyword evidence="2" id="KW-0067">ATP-binding</keyword>
<gene>
    <name evidence="2" type="primary">tmcAL</name>
    <name evidence="3" type="ORF">CLHOM_11280</name>
</gene>
<comment type="similarity">
    <text evidence="2">Belongs to the TmcAL family.</text>
</comment>
<dbReference type="InterPro" id="IPR014729">
    <property type="entry name" value="Rossmann-like_a/b/a_fold"/>
</dbReference>
<evidence type="ECO:0000256" key="2">
    <source>
        <dbReference type="HAMAP-Rule" id="MF_01539"/>
    </source>
</evidence>
<dbReference type="Gene3D" id="3.40.50.620">
    <property type="entry name" value="HUPs"/>
    <property type="match status" value="1"/>
</dbReference>
<comment type="subcellular location">
    <subcellularLocation>
        <location evidence="2">Cytoplasm</location>
    </subcellularLocation>
</comment>
<dbReference type="Pfam" id="PF05636">
    <property type="entry name" value="HIGH_NTase1"/>
    <property type="match status" value="1"/>
</dbReference>
<dbReference type="EC" id="6.3.4.-" evidence="2"/>
<organism evidence="3 4">
    <name type="scientific">Clostridium homopropionicum DSM 5847</name>
    <dbReference type="NCBI Taxonomy" id="1121318"/>
    <lineage>
        <taxon>Bacteria</taxon>
        <taxon>Bacillati</taxon>
        <taxon>Bacillota</taxon>
        <taxon>Clostridia</taxon>
        <taxon>Eubacteriales</taxon>
        <taxon>Clostridiaceae</taxon>
        <taxon>Clostridium</taxon>
    </lineage>
</organism>
<keyword evidence="2" id="KW-0694">RNA-binding</keyword>
<evidence type="ECO:0000313" key="4">
    <source>
        <dbReference type="Proteomes" id="UP000037043"/>
    </source>
</evidence>
<dbReference type="GO" id="GO:0005524">
    <property type="term" value="F:ATP binding"/>
    <property type="evidence" value="ECO:0007669"/>
    <property type="project" value="UniProtKB-KW"/>
</dbReference>
<dbReference type="GO" id="GO:0005737">
    <property type="term" value="C:cytoplasm"/>
    <property type="evidence" value="ECO:0007669"/>
    <property type="project" value="UniProtKB-SubCell"/>
</dbReference>
<dbReference type="AlphaFoldDB" id="A0A0L6ZC43"/>